<dbReference type="EMBL" id="JBGOOL010000133">
    <property type="protein sequence ID" value="MEZ8056099.1"/>
    <property type="molecule type" value="Genomic_DNA"/>
</dbReference>
<organism evidence="1 2">
    <name type="scientific">Vibrio atlanticus</name>
    <dbReference type="NCBI Taxonomy" id="693153"/>
    <lineage>
        <taxon>Bacteria</taxon>
        <taxon>Pseudomonadati</taxon>
        <taxon>Pseudomonadota</taxon>
        <taxon>Gammaproteobacteria</taxon>
        <taxon>Vibrionales</taxon>
        <taxon>Vibrionaceae</taxon>
        <taxon>Vibrio</taxon>
    </lineage>
</organism>
<name>A0ABV4KUK9_9VIBR</name>
<evidence type="ECO:0008006" key="3">
    <source>
        <dbReference type="Google" id="ProtNLM"/>
    </source>
</evidence>
<gene>
    <name evidence="1" type="ORF">ACED57_23690</name>
</gene>
<comment type="caution">
    <text evidence="1">The sequence shown here is derived from an EMBL/GenBank/DDBJ whole genome shotgun (WGS) entry which is preliminary data.</text>
</comment>
<dbReference type="Proteomes" id="UP001569175">
    <property type="component" value="Unassembled WGS sequence"/>
</dbReference>
<reference evidence="1 2" key="1">
    <citation type="submission" date="2024-06" db="EMBL/GenBank/DDBJ databases">
        <authorList>
            <person name="Steensen K."/>
            <person name="Seneca J."/>
            <person name="Bartlau N."/>
            <person name="Yu A.X."/>
            <person name="Polz M.F."/>
        </authorList>
    </citation>
    <scope>NUCLEOTIDE SEQUENCE [LARGE SCALE GENOMIC DNA]</scope>
    <source>
        <strain evidence="1 2">1F9</strain>
    </source>
</reference>
<dbReference type="RefSeq" id="WP_371708651.1">
    <property type="nucleotide sequence ID" value="NZ_JBGOOL010000133.1"/>
</dbReference>
<accession>A0ABV4KUK9</accession>
<keyword evidence="2" id="KW-1185">Reference proteome</keyword>
<dbReference type="InterPro" id="IPR036890">
    <property type="entry name" value="HATPase_C_sf"/>
</dbReference>
<sequence>METICFPKQFGRDTLSEFFYKLETNQFTENVTIDCSTLEYTYPTGMLIAGSKIREWLLIRKTHGLVNTVVGHNCSKQVHSYLSHLGFFDFILIEGSKQIGEATGSMTYLPITRLKKPNFDSSTQDVDEWYGDIMSGVRSLAKVVSGTLDDTEENRLYNYAFREIIRNVFEHSGAEECYVCGQRWWNGKVEIAVIDEGCGIADSLRRSHTVSSDISAIKQAIRPGISSTTNICDSENIYDNSGFGLYVLSELASSFGWYTLGSGSARIVGQQSTIKEDDLNFNGTYFGMQLNSSPRQFGSLLTDIIHAGETEAKASGITQKASGISKLF</sequence>
<evidence type="ECO:0000313" key="2">
    <source>
        <dbReference type="Proteomes" id="UP001569175"/>
    </source>
</evidence>
<dbReference type="Gene3D" id="3.30.565.10">
    <property type="entry name" value="Histidine kinase-like ATPase, C-terminal domain"/>
    <property type="match status" value="1"/>
</dbReference>
<proteinExistence type="predicted"/>
<protein>
    <recommendedName>
        <fullName evidence="3">ATP-binding protein</fullName>
    </recommendedName>
</protein>
<dbReference type="SUPFAM" id="SSF55874">
    <property type="entry name" value="ATPase domain of HSP90 chaperone/DNA topoisomerase II/histidine kinase"/>
    <property type="match status" value="1"/>
</dbReference>
<evidence type="ECO:0000313" key="1">
    <source>
        <dbReference type="EMBL" id="MEZ8056099.1"/>
    </source>
</evidence>